<feature type="active site" description="Nucleophile; methyl group acceptor" evidence="9">
    <location>
        <position position="129"/>
    </location>
</feature>
<dbReference type="GO" id="GO:0005737">
    <property type="term" value="C:cytoplasm"/>
    <property type="evidence" value="ECO:0007669"/>
    <property type="project" value="UniProtKB-SubCell"/>
</dbReference>
<dbReference type="Proteomes" id="UP000230821">
    <property type="component" value="Unassembled WGS sequence"/>
</dbReference>
<evidence type="ECO:0000256" key="2">
    <source>
        <dbReference type="ARBA" id="ARBA00008711"/>
    </source>
</evidence>
<dbReference type="Pfam" id="PF02870">
    <property type="entry name" value="Methyltransf_1N"/>
    <property type="match status" value="1"/>
</dbReference>
<dbReference type="InterPro" id="IPR036388">
    <property type="entry name" value="WH-like_DNA-bd_sf"/>
</dbReference>
<dbReference type="GO" id="GO:0032259">
    <property type="term" value="P:methylation"/>
    <property type="evidence" value="ECO:0007669"/>
    <property type="project" value="UniProtKB-KW"/>
</dbReference>
<keyword evidence="6 9" id="KW-0227">DNA damage</keyword>
<evidence type="ECO:0000256" key="9">
    <source>
        <dbReference type="HAMAP-Rule" id="MF_00772"/>
    </source>
</evidence>
<dbReference type="InterPro" id="IPR014048">
    <property type="entry name" value="MethylDNA_cys_MeTrfase_DNA-bd"/>
</dbReference>
<dbReference type="Pfam" id="PF01035">
    <property type="entry name" value="DNA_binding_1"/>
    <property type="match status" value="1"/>
</dbReference>
<comment type="similarity">
    <text evidence="2 9">Belongs to the MGMT family.</text>
</comment>
<sequence length="161" mass="18394">MTYYTRFDTQLCEIILAGDAQGLTNLHLNRGEGTRHFEIADEWERDDTFFMDTIVQINEYIAGERKQFTVTVNPQGTDFQKKVWHALRQIPFGEVRTYREIAESLGNKNASRAVGMANSKNPIPIIIPCHRVIGTNGKLVGFAHGLKIKEQLLHMEKAVYE</sequence>
<evidence type="ECO:0000256" key="3">
    <source>
        <dbReference type="ARBA" id="ARBA00022490"/>
    </source>
</evidence>
<evidence type="ECO:0000259" key="10">
    <source>
        <dbReference type="Pfam" id="PF01035"/>
    </source>
</evidence>
<evidence type="ECO:0000256" key="7">
    <source>
        <dbReference type="ARBA" id="ARBA00023204"/>
    </source>
</evidence>
<dbReference type="GO" id="GO:0006307">
    <property type="term" value="P:DNA alkylation repair"/>
    <property type="evidence" value="ECO:0007669"/>
    <property type="project" value="UniProtKB-UniRule"/>
</dbReference>
<keyword evidence="4 9" id="KW-0489">Methyltransferase</keyword>
<dbReference type="PANTHER" id="PTHR10815:SF5">
    <property type="entry name" value="METHYLATED-DNA--PROTEIN-CYSTEINE METHYLTRANSFERASE"/>
    <property type="match status" value="1"/>
</dbReference>
<organism evidence="12 13">
    <name type="scientific">candidate division KSB3 bacterium</name>
    <dbReference type="NCBI Taxonomy" id="2044937"/>
    <lineage>
        <taxon>Bacteria</taxon>
        <taxon>candidate division KSB3</taxon>
    </lineage>
</organism>
<feature type="domain" description="Methylguanine DNA methyltransferase ribonuclease-like" evidence="11">
    <location>
        <begin position="3"/>
        <end position="73"/>
    </location>
</feature>
<dbReference type="InterPro" id="IPR036631">
    <property type="entry name" value="MGMT_N_sf"/>
</dbReference>
<dbReference type="NCBIfam" id="TIGR00589">
    <property type="entry name" value="ogt"/>
    <property type="match status" value="1"/>
</dbReference>
<dbReference type="GO" id="GO:0003908">
    <property type="term" value="F:methylated-DNA-[protein]-cysteine S-methyltransferase activity"/>
    <property type="evidence" value="ECO:0007669"/>
    <property type="project" value="UniProtKB-UniRule"/>
</dbReference>
<dbReference type="AlphaFoldDB" id="A0A2G6KA85"/>
<feature type="domain" description="Methylated-DNA-[protein]-cysteine S-methyltransferase DNA binding" evidence="10">
    <location>
        <begin position="78"/>
        <end position="157"/>
    </location>
</feature>
<comment type="function">
    <text evidence="9">Involved in the cellular defense against the biological effects of O6-methylguanine (O6-MeG) and O4-methylthymine (O4-MeT) in DNA. Repairs the methylated nucleobase in DNA by stoichiometrically transferring the methyl group to a cysteine residue in the enzyme. This is a suicide reaction: the enzyme is irreversibly inactivated.</text>
</comment>
<keyword evidence="3 9" id="KW-0963">Cytoplasm</keyword>
<proteinExistence type="inferred from homology"/>
<dbReference type="InterPro" id="IPR036217">
    <property type="entry name" value="MethylDNA_cys_MeTrfase_DNAb"/>
</dbReference>
<evidence type="ECO:0000313" key="13">
    <source>
        <dbReference type="Proteomes" id="UP000230821"/>
    </source>
</evidence>
<dbReference type="CDD" id="cd06445">
    <property type="entry name" value="ATase"/>
    <property type="match status" value="1"/>
</dbReference>
<dbReference type="EMBL" id="PDSK01000111">
    <property type="protein sequence ID" value="PIE32598.1"/>
    <property type="molecule type" value="Genomic_DNA"/>
</dbReference>
<dbReference type="InterPro" id="IPR001497">
    <property type="entry name" value="MethylDNA_cys_MeTrfase_AS"/>
</dbReference>
<gene>
    <name evidence="12" type="ORF">CSA56_14930</name>
</gene>
<dbReference type="PANTHER" id="PTHR10815">
    <property type="entry name" value="METHYLATED-DNA--PROTEIN-CYSTEINE METHYLTRANSFERASE"/>
    <property type="match status" value="1"/>
</dbReference>
<comment type="subcellular location">
    <subcellularLocation>
        <location evidence="9">Cytoplasm</location>
    </subcellularLocation>
</comment>
<dbReference type="SUPFAM" id="SSF53155">
    <property type="entry name" value="Methylated DNA-protein cysteine methyltransferase domain"/>
    <property type="match status" value="1"/>
</dbReference>
<evidence type="ECO:0000313" key="12">
    <source>
        <dbReference type="EMBL" id="PIE32598.1"/>
    </source>
</evidence>
<dbReference type="Gene3D" id="3.30.160.70">
    <property type="entry name" value="Methylated DNA-protein cysteine methyltransferase domain"/>
    <property type="match status" value="1"/>
</dbReference>
<keyword evidence="7 9" id="KW-0234">DNA repair</keyword>
<evidence type="ECO:0000256" key="1">
    <source>
        <dbReference type="ARBA" id="ARBA00001286"/>
    </source>
</evidence>
<dbReference type="PROSITE" id="PS00374">
    <property type="entry name" value="MGMT"/>
    <property type="match status" value="1"/>
</dbReference>
<evidence type="ECO:0000256" key="4">
    <source>
        <dbReference type="ARBA" id="ARBA00022603"/>
    </source>
</evidence>
<accession>A0A2G6KA85</accession>
<dbReference type="SUPFAM" id="SSF46767">
    <property type="entry name" value="Methylated DNA-protein cysteine methyltransferase, C-terminal domain"/>
    <property type="match status" value="1"/>
</dbReference>
<reference evidence="12 13" key="1">
    <citation type="submission" date="2017-10" db="EMBL/GenBank/DDBJ databases">
        <title>Novel microbial diversity and functional potential in the marine mammal oral microbiome.</title>
        <authorList>
            <person name="Dudek N.K."/>
            <person name="Sun C.L."/>
            <person name="Burstein D."/>
            <person name="Kantor R.S."/>
            <person name="Aliaga Goltsman D.S."/>
            <person name="Bik E.M."/>
            <person name="Thomas B.C."/>
            <person name="Banfield J.F."/>
            <person name="Relman D.A."/>
        </authorList>
    </citation>
    <scope>NUCLEOTIDE SEQUENCE [LARGE SCALE GENOMIC DNA]</scope>
    <source>
        <strain evidence="12">DOLJORAL78_47_16</strain>
    </source>
</reference>
<dbReference type="Gene3D" id="1.10.10.10">
    <property type="entry name" value="Winged helix-like DNA-binding domain superfamily/Winged helix DNA-binding domain"/>
    <property type="match status" value="1"/>
</dbReference>
<dbReference type="HAMAP" id="MF_00772">
    <property type="entry name" value="OGT"/>
    <property type="match status" value="1"/>
</dbReference>
<comment type="catalytic activity">
    <reaction evidence="8 9">
        <text>a 6-O-methyl-2'-deoxyguanosine in DNA + L-cysteinyl-[protein] = S-methyl-L-cysteinyl-[protein] + a 2'-deoxyguanosine in DNA</text>
        <dbReference type="Rhea" id="RHEA:24000"/>
        <dbReference type="Rhea" id="RHEA-COMP:10131"/>
        <dbReference type="Rhea" id="RHEA-COMP:10132"/>
        <dbReference type="Rhea" id="RHEA-COMP:11367"/>
        <dbReference type="Rhea" id="RHEA-COMP:11368"/>
        <dbReference type="ChEBI" id="CHEBI:29950"/>
        <dbReference type="ChEBI" id="CHEBI:82612"/>
        <dbReference type="ChEBI" id="CHEBI:85445"/>
        <dbReference type="ChEBI" id="CHEBI:85448"/>
        <dbReference type="EC" id="2.1.1.63"/>
    </reaction>
</comment>
<dbReference type="FunFam" id="1.10.10.10:FF:000214">
    <property type="entry name" value="Methylated-DNA--protein-cysteine methyltransferase"/>
    <property type="match status" value="1"/>
</dbReference>
<comment type="caution">
    <text evidence="12">The sequence shown here is derived from an EMBL/GenBank/DDBJ whole genome shotgun (WGS) entry which is preliminary data.</text>
</comment>
<comment type="miscellaneous">
    <text evidence="9">This enzyme catalyzes only one turnover and therefore is not strictly catalytic. According to one definition, an enzyme is a biocatalyst that acts repeatedly and over many reaction cycles.</text>
</comment>
<name>A0A2G6KA85_9BACT</name>
<dbReference type="InterPro" id="IPR023546">
    <property type="entry name" value="MGMT"/>
</dbReference>
<dbReference type="InterPro" id="IPR008332">
    <property type="entry name" value="MethylG_MeTrfase_N"/>
</dbReference>
<keyword evidence="5 9" id="KW-0808">Transferase</keyword>
<protein>
    <recommendedName>
        <fullName evidence="9">Methylated-DNA--protein-cysteine methyltransferase</fullName>
        <ecNumber evidence="9">2.1.1.63</ecNumber>
    </recommendedName>
    <alternativeName>
        <fullName evidence="9">6-O-methylguanine-DNA methyltransferase</fullName>
        <shortName evidence="9">MGMT</shortName>
    </alternativeName>
    <alternativeName>
        <fullName evidence="9">O-6-methylguanine-DNA-alkyltransferase</fullName>
    </alternativeName>
</protein>
<evidence type="ECO:0000259" key="11">
    <source>
        <dbReference type="Pfam" id="PF02870"/>
    </source>
</evidence>
<comment type="catalytic activity">
    <reaction evidence="1 9">
        <text>a 4-O-methyl-thymidine in DNA + L-cysteinyl-[protein] = a thymidine in DNA + S-methyl-L-cysteinyl-[protein]</text>
        <dbReference type="Rhea" id="RHEA:53428"/>
        <dbReference type="Rhea" id="RHEA-COMP:10131"/>
        <dbReference type="Rhea" id="RHEA-COMP:10132"/>
        <dbReference type="Rhea" id="RHEA-COMP:13555"/>
        <dbReference type="Rhea" id="RHEA-COMP:13556"/>
        <dbReference type="ChEBI" id="CHEBI:29950"/>
        <dbReference type="ChEBI" id="CHEBI:82612"/>
        <dbReference type="ChEBI" id="CHEBI:137386"/>
        <dbReference type="ChEBI" id="CHEBI:137387"/>
        <dbReference type="EC" id="2.1.1.63"/>
    </reaction>
</comment>
<evidence type="ECO:0000256" key="6">
    <source>
        <dbReference type="ARBA" id="ARBA00022763"/>
    </source>
</evidence>
<evidence type="ECO:0000256" key="8">
    <source>
        <dbReference type="ARBA" id="ARBA00049348"/>
    </source>
</evidence>
<dbReference type="EC" id="2.1.1.63" evidence="9"/>
<evidence type="ECO:0000256" key="5">
    <source>
        <dbReference type="ARBA" id="ARBA00022679"/>
    </source>
</evidence>